<keyword evidence="1 9" id="KW-0820">tRNA-binding</keyword>
<keyword evidence="7" id="KW-1015">Disulfide bond</keyword>
<evidence type="ECO:0000256" key="5">
    <source>
        <dbReference type="ARBA" id="ARBA00022840"/>
    </source>
</evidence>
<feature type="domain" description="tRNA-specific 2-thiouridylase MnmA-like C-terminal" evidence="10">
    <location>
        <begin position="292"/>
        <end position="365"/>
    </location>
</feature>
<name>A0ABZ0B1S8_9BURK</name>
<dbReference type="RefSeq" id="WP_313868400.1">
    <property type="nucleotide sequence ID" value="NZ_CP132507.1"/>
</dbReference>
<feature type="binding site" evidence="9">
    <location>
        <begin position="9"/>
        <end position="16"/>
    </location>
    <ligand>
        <name>ATP</name>
        <dbReference type="ChEBI" id="CHEBI:30616"/>
    </ligand>
</feature>
<sequence length="374" mass="40991">MSKQRIVVGLSGGVDSAVTAHLLKQQGHEVVGIFMKNWEDDDDSEYCSSNIDFVDAAAVADVLGIEIEHVNFAAEYRDRVFAEFLHEYQAGRTPNPDILCNAEIKFKAFLDHAMRLGAEKIATGHYARVRLNASSGKHELLKGLDPAKDQSYFLHRLNQAQLSKTLFPVGDLHKTEVRRIADEIGLPNAKKKDSTGICFIGERPFREFLNRYISKEPGPIKNPKGHTIGEHVGLSFYTLGQRQGLGIGGIKARGAQRGGGEHTPWFVARKDLPNNTLWVVQGHDHPWLQSERLEALNASWVSGEAPFPMTAAAKTRYRQTDAPCGFVPLGADAFALQFPQAQWAVTPGQSAVLYDGDVCLGGGIIHNASALPAT</sequence>
<feature type="active site" description="Nucleophile" evidence="9">
    <location>
        <position position="100"/>
    </location>
</feature>
<feature type="active site" description="Cysteine persulfide intermediate" evidence="9">
    <location>
        <position position="198"/>
    </location>
</feature>
<keyword evidence="5 9" id="KW-0067">ATP-binding</keyword>
<dbReference type="InterPro" id="IPR014729">
    <property type="entry name" value="Rossmann-like_a/b/a_fold"/>
</dbReference>
<evidence type="ECO:0000256" key="4">
    <source>
        <dbReference type="ARBA" id="ARBA00022741"/>
    </source>
</evidence>
<dbReference type="InterPro" id="IPR023382">
    <property type="entry name" value="MnmA-like_central_sf"/>
</dbReference>
<dbReference type="Pfam" id="PF20259">
    <property type="entry name" value="tRNA_Me_trans_M"/>
    <property type="match status" value="1"/>
</dbReference>
<dbReference type="HAMAP" id="MF_00144">
    <property type="entry name" value="tRNA_thiouridyl_MnmA"/>
    <property type="match status" value="1"/>
</dbReference>
<comment type="similarity">
    <text evidence="9">Belongs to the MnmA/TRMU family.</text>
</comment>
<comment type="catalytic activity">
    <reaction evidence="8 9">
        <text>S-sulfanyl-L-cysteinyl-[protein] + uridine(34) in tRNA + AH2 + ATP = 2-thiouridine(34) in tRNA + L-cysteinyl-[protein] + A + AMP + diphosphate + H(+)</text>
        <dbReference type="Rhea" id="RHEA:47032"/>
        <dbReference type="Rhea" id="RHEA-COMP:10131"/>
        <dbReference type="Rhea" id="RHEA-COMP:11726"/>
        <dbReference type="Rhea" id="RHEA-COMP:11727"/>
        <dbReference type="Rhea" id="RHEA-COMP:11728"/>
        <dbReference type="ChEBI" id="CHEBI:13193"/>
        <dbReference type="ChEBI" id="CHEBI:15378"/>
        <dbReference type="ChEBI" id="CHEBI:17499"/>
        <dbReference type="ChEBI" id="CHEBI:29950"/>
        <dbReference type="ChEBI" id="CHEBI:30616"/>
        <dbReference type="ChEBI" id="CHEBI:33019"/>
        <dbReference type="ChEBI" id="CHEBI:61963"/>
        <dbReference type="ChEBI" id="CHEBI:65315"/>
        <dbReference type="ChEBI" id="CHEBI:87170"/>
        <dbReference type="ChEBI" id="CHEBI:456215"/>
        <dbReference type="EC" id="2.8.1.13"/>
    </reaction>
</comment>
<feature type="site" description="Interaction with tRNA" evidence="9">
    <location>
        <position position="125"/>
    </location>
</feature>
<dbReference type="PANTHER" id="PTHR11933:SF5">
    <property type="entry name" value="MITOCHONDRIAL TRNA-SPECIFIC 2-THIOURIDYLASE 1"/>
    <property type="match status" value="1"/>
</dbReference>
<gene>
    <name evidence="9 12" type="primary">mnmA</name>
    <name evidence="12" type="ORF">RAN89_04240</name>
</gene>
<dbReference type="Pfam" id="PF20258">
    <property type="entry name" value="tRNA_Me_trans_C"/>
    <property type="match status" value="1"/>
</dbReference>
<proteinExistence type="inferred from homology"/>
<dbReference type="EC" id="2.8.1.13" evidence="9"/>
<comment type="function">
    <text evidence="9">Catalyzes the 2-thiolation of uridine at the wobble position (U34) of tRNA, leading to the formation of s(2)U34.</text>
</comment>
<keyword evidence="13" id="KW-1185">Reference proteome</keyword>
<accession>A0ABZ0B1S8</accession>
<feature type="binding site" evidence="9">
    <location>
        <position position="124"/>
    </location>
    <ligand>
        <name>ATP</name>
        <dbReference type="ChEBI" id="CHEBI:30616"/>
    </ligand>
</feature>
<feature type="binding site" evidence="9">
    <location>
        <position position="35"/>
    </location>
    <ligand>
        <name>ATP</name>
        <dbReference type="ChEBI" id="CHEBI:30616"/>
    </ligand>
</feature>
<evidence type="ECO:0000256" key="2">
    <source>
        <dbReference type="ARBA" id="ARBA00022679"/>
    </source>
</evidence>
<keyword evidence="9" id="KW-0963">Cytoplasm</keyword>
<evidence type="ECO:0000256" key="8">
    <source>
        <dbReference type="ARBA" id="ARBA00051542"/>
    </source>
</evidence>
<comment type="caution">
    <text evidence="9">Lacks conserved residue(s) required for the propagation of feature annotation.</text>
</comment>
<dbReference type="GO" id="GO:0103016">
    <property type="term" value="F:tRNA-uridine 2-sulfurtransferase activity"/>
    <property type="evidence" value="ECO:0007669"/>
    <property type="project" value="UniProtKB-EC"/>
</dbReference>
<evidence type="ECO:0000259" key="10">
    <source>
        <dbReference type="Pfam" id="PF20258"/>
    </source>
</evidence>
<dbReference type="Gene3D" id="2.40.30.10">
    <property type="entry name" value="Translation factors"/>
    <property type="match status" value="1"/>
</dbReference>
<feature type="site" description="Interaction with tRNA" evidence="9">
    <location>
        <position position="349"/>
    </location>
</feature>
<evidence type="ECO:0000313" key="12">
    <source>
        <dbReference type="EMBL" id="WNO05649.1"/>
    </source>
</evidence>
<protein>
    <recommendedName>
        <fullName evidence="9">tRNA-specific 2-thiouridylase MnmA</fullName>
        <ecNumber evidence="9">2.8.1.13</ecNumber>
    </recommendedName>
</protein>
<dbReference type="PANTHER" id="PTHR11933">
    <property type="entry name" value="TRNA 5-METHYLAMINOMETHYL-2-THIOURIDYLATE -METHYLTRANSFERASE"/>
    <property type="match status" value="1"/>
</dbReference>
<evidence type="ECO:0000256" key="9">
    <source>
        <dbReference type="HAMAP-Rule" id="MF_00144"/>
    </source>
</evidence>
<reference evidence="12 13" key="1">
    <citation type="submission" date="2023-08" db="EMBL/GenBank/DDBJ databases">
        <title>Rhodoferax potami sp. nov. and Rhodoferax mekongensis sp. nov., isolated from the Mekong River in Thailand.</title>
        <authorList>
            <person name="Kitikhun S."/>
            <person name="Charoenyingcharoen P."/>
            <person name="Siriarchawattana P."/>
            <person name="Likhitrattanapisal S."/>
            <person name="Nilsakha T."/>
            <person name="Chanpet A."/>
            <person name="Rattanawaree P."/>
            <person name="Ingsriswang S."/>
        </authorList>
    </citation>
    <scope>NUCLEOTIDE SEQUENCE [LARGE SCALE GENOMIC DNA]</scope>
    <source>
        <strain evidence="12 13">TBRC 17307</strain>
    </source>
</reference>
<dbReference type="InterPro" id="IPR046884">
    <property type="entry name" value="MnmA-like_central"/>
</dbReference>
<feature type="region of interest" description="Interaction with target base in tRNA" evidence="9">
    <location>
        <begin position="95"/>
        <end position="97"/>
    </location>
</feature>
<evidence type="ECO:0000259" key="11">
    <source>
        <dbReference type="Pfam" id="PF20259"/>
    </source>
</evidence>
<evidence type="ECO:0000256" key="7">
    <source>
        <dbReference type="ARBA" id="ARBA00023157"/>
    </source>
</evidence>
<organism evidence="12 13">
    <name type="scientific">Rhodoferax mekongensis</name>
    <dbReference type="NCBI Taxonomy" id="3068341"/>
    <lineage>
        <taxon>Bacteria</taxon>
        <taxon>Pseudomonadati</taxon>
        <taxon>Pseudomonadota</taxon>
        <taxon>Betaproteobacteria</taxon>
        <taxon>Burkholderiales</taxon>
        <taxon>Comamonadaceae</taxon>
        <taxon>Rhodoferax</taxon>
    </lineage>
</organism>
<dbReference type="EMBL" id="CP132507">
    <property type="protein sequence ID" value="WNO05649.1"/>
    <property type="molecule type" value="Genomic_DNA"/>
</dbReference>
<keyword evidence="3 9" id="KW-0819">tRNA processing</keyword>
<dbReference type="InterPro" id="IPR004506">
    <property type="entry name" value="MnmA-like"/>
</dbReference>
<dbReference type="CDD" id="cd01998">
    <property type="entry name" value="MnmA_TRMU-like"/>
    <property type="match status" value="1"/>
</dbReference>
<keyword evidence="2 9" id="KW-0808">Transferase</keyword>
<evidence type="ECO:0000313" key="13">
    <source>
        <dbReference type="Proteomes" id="UP001302257"/>
    </source>
</evidence>
<feature type="region of interest" description="Interaction with tRNA" evidence="9">
    <location>
        <begin position="148"/>
        <end position="150"/>
    </location>
</feature>
<keyword evidence="4 9" id="KW-0547">Nucleotide-binding</keyword>
<feature type="domain" description="tRNA-specific 2-thiouridylase MnmA-like central" evidence="11">
    <location>
        <begin position="207"/>
        <end position="281"/>
    </location>
</feature>
<evidence type="ECO:0000256" key="1">
    <source>
        <dbReference type="ARBA" id="ARBA00022555"/>
    </source>
</evidence>
<dbReference type="Gene3D" id="2.30.30.280">
    <property type="entry name" value="Adenine nucleotide alpha hydrolases-like domains"/>
    <property type="match status" value="1"/>
</dbReference>
<evidence type="ECO:0000256" key="3">
    <source>
        <dbReference type="ARBA" id="ARBA00022694"/>
    </source>
</evidence>
<dbReference type="Pfam" id="PF03054">
    <property type="entry name" value="tRNA_Me_trans"/>
    <property type="match status" value="1"/>
</dbReference>
<keyword evidence="6 9" id="KW-0694">RNA-binding</keyword>
<dbReference type="NCBIfam" id="TIGR00420">
    <property type="entry name" value="trmU"/>
    <property type="match status" value="1"/>
</dbReference>
<dbReference type="Proteomes" id="UP001302257">
    <property type="component" value="Chromosome"/>
</dbReference>
<dbReference type="NCBIfam" id="NF001138">
    <property type="entry name" value="PRK00143.1"/>
    <property type="match status" value="1"/>
</dbReference>
<dbReference type="Gene3D" id="3.40.50.620">
    <property type="entry name" value="HUPs"/>
    <property type="match status" value="1"/>
</dbReference>
<dbReference type="SUPFAM" id="SSF52402">
    <property type="entry name" value="Adenine nucleotide alpha hydrolases-like"/>
    <property type="match status" value="1"/>
</dbReference>
<evidence type="ECO:0000256" key="6">
    <source>
        <dbReference type="ARBA" id="ARBA00022884"/>
    </source>
</evidence>
<dbReference type="InterPro" id="IPR046885">
    <property type="entry name" value="MnmA-like_C"/>
</dbReference>
<comment type="subcellular location">
    <subcellularLocation>
        <location evidence="9">Cytoplasm</location>
    </subcellularLocation>
</comment>
<feature type="region of interest" description="Interaction with tRNA" evidence="9">
    <location>
        <begin position="316"/>
        <end position="317"/>
    </location>
</feature>